<proteinExistence type="predicted"/>
<organism evidence="1 2">
    <name type="scientific">Streptococcus suis</name>
    <dbReference type="NCBI Taxonomy" id="1307"/>
    <lineage>
        <taxon>Bacteria</taxon>
        <taxon>Bacillati</taxon>
        <taxon>Bacillota</taxon>
        <taxon>Bacilli</taxon>
        <taxon>Lactobacillales</taxon>
        <taxon>Streptococcaceae</taxon>
        <taxon>Streptococcus</taxon>
    </lineage>
</organism>
<name>A0AAP6DU65_STRSU</name>
<dbReference type="RefSeq" id="WP_044770795.1">
    <property type="nucleotide sequence ID" value="NZ_CDVN01000028.1"/>
</dbReference>
<comment type="caution">
    <text evidence="1">The sequence shown here is derived from an EMBL/GenBank/DDBJ whole genome shotgun (WGS) entry which is preliminary data.</text>
</comment>
<dbReference type="EMBL" id="JAUTFT010000001">
    <property type="protein sequence ID" value="MDW8634200.1"/>
    <property type="molecule type" value="Genomic_DNA"/>
</dbReference>
<protein>
    <submittedName>
        <fullName evidence="1">Uncharacterized protein</fullName>
    </submittedName>
</protein>
<dbReference type="AlphaFoldDB" id="A0AAP6DU65"/>
<reference evidence="1" key="1">
    <citation type="submission" date="2023-07" db="EMBL/GenBank/DDBJ databases">
        <title>Characterization of virulence traits, antimicrobial resistance genes carried by mobile genetic elements and competence in Streptococcus suis strains isolated in France.</title>
        <authorList>
            <person name="Dechene-Tempier M."/>
            <person name="Marois-Crehan C."/>
            <person name="De Boisseson C."/>
            <person name="Lucas P."/>
            <person name="Bougeard S."/>
            <person name="Libante V."/>
            <person name="Payot S."/>
        </authorList>
    </citation>
    <scope>NUCLEOTIDE SEQUENCE</scope>
    <source>
        <strain evidence="1">1532</strain>
    </source>
</reference>
<evidence type="ECO:0000313" key="1">
    <source>
        <dbReference type="EMBL" id="MDW8634200.1"/>
    </source>
</evidence>
<sequence length="142" mass="16366">MVSIQIEFDSFKEKISSVRIADINGRDIATTNYFNRFPTAINLYCDLELFNINPQKEYSLIIFSKYSKDQSVETLLAINVNIDLTSIVQLNNGIGKSSISFDFKWLLSQQGDYKLQFALLEGANVCHQFSRYFSFLEDTNFD</sequence>
<accession>A0AAP6DU65</accession>
<dbReference type="Proteomes" id="UP001272448">
    <property type="component" value="Unassembled WGS sequence"/>
</dbReference>
<evidence type="ECO:0000313" key="2">
    <source>
        <dbReference type="Proteomes" id="UP001272448"/>
    </source>
</evidence>
<gene>
    <name evidence="1" type="ORF">Q7V77_00455</name>
</gene>